<dbReference type="Gene3D" id="1.10.10.740">
    <property type="entry name" value="Crisp domain"/>
    <property type="match status" value="1"/>
</dbReference>
<dbReference type="InterPro" id="IPR042076">
    <property type="entry name" value="Crisp-like_dom"/>
</dbReference>
<dbReference type="SUPFAM" id="SSF55797">
    <property type="entry name" value="PR-1-like"/>
    <property type="match status" value="1"/>
</dbReference>
<dbReference type="InterPro" id="IPR013871">
    <property type="entry name" value="Cysteine_rich_secretory"/>
</dbReference>
<name>W5J8I1_ANODA</name>
<dbReference type="Proteomes" id="UP000000673">
    <property type="component" value="Unassembled WGS sequence"/>
</dbReference>
<dbReference type="InterPro" id="IPR002413">
    <property type="entry name" value="V5_allergen-like"/>
</dbReference>
<dbReference type="Gene3D" id="3.40.33.10">
    <property type="entry name" value="CAP"/>
    <property type="match status" value="1"/>
</dbReference>
<dbReference type="HOGENOM" id="CLU_035730_2_1_1"/>
<dbReference type="VEuPathDB" id="VectorBase:ADAR2_007432"/>
<accession>W5J8I1</accession>
<dbReference type="EnsemblMetazoa" id="ADAC007584-RA">
    <property type="protein sequence ID" value="ADAC007584-PA"/>
    <property type="gene ID" value="ADAC007584"/>
</dbReference>
<proteinExistence type="predicted"/>
<evidence type="ECO:0000313" key="6">
    <source>
        <dbReference type="Proteomes" id="UP000000673"/>
    </source>
</evidence>
<keyword evidence="2" id="KW-0964">Secreted</keyword>
<evidence type="ECO:0000256" key="2">
    <source>
        <dbReference type="ARBA" id="ARBA00022525"/>
    </source>
</evidence>
<evidence type="ECO:0000259" key="3">
    <source>
        <dbReference type="SMART" id="SM00198"/>
    </source>
</evidence>
<dbReference type="PRINTS" id="PR00838">
    <property type="entry name" value="V5ALLERGEN"/>
</dbReference>
<reference evidence="4" key="2">
    <citation type="submission" date="2010-05" db="EMBL/GenBank/DDBJ databases">
        <authorList>
            <person name="Almeida L.G."/>
            <person name="Nicolas M.F."/>
            <person name="Souza R.C."/>
            <person name="Vasconcelos A.T.R."/>
        </authorList>
    </citation>
    <scope>NUCLEOTIDE SEQUENCE</scope>
</reference>
<reference evidence="4" key="3">
    <citation type="journal article" date="2013" name="Nucleic Acids Res.">
        <title>The genome of Anopheles darlingi, the main neotropical malaria vector.</title>
        <authorList>
            <person name="Marinotti O."/>
            <person name="Cerqueira G.C."/>
            <person name="de Almeida L.G."/>
            <person name="Ferro M.I."/>
            <person name="Loreto E.L."/>
            <person name="Zaha A."/>
            <person name="Teixeira S.M."/>
            <person name="Wespiser A.R."/>
            <person name="Almeida E Silva A."/>
            <person name="Schlindwein A.D."/>
            <person name="Pacheco A.C."/>
            <person name="Silva A.L."/>
            <person name="Graveley B.R."/>
            <person name="Walenz B.P."/>
            <person name="Lima Bde A."/>
            <person name="Ribeiro C.A."/>
            <person name="Nunes-Silva C.G."/>
            <person name="de Carvalho C.R."/>
            <person name="Soares C.M."/>
            <person name="de Menezes C.B."/>
            <person name="Matiolli C."/>
            <person name="Caffrey D."/>
            <person name="Araujo D.A."/>
            <person name="de Oliveira D.M."/>
            <person name="Golenbock D."/>
            <person name="Grisard E.C."/>
            <person name="Fantinatti-Garboggini F."/>
            <person name="de Carvalho F.M."/>
            <person name="Barcellos F.G."/>
            <person name="Prosdocimi F."/>
            <person name="May G."/>
            <person name="Azevedo Junior G.M."/>
            <person name="Guimaraes G.M."/>
            <person name="Goldman G.H."/>
            <person name="Padilha I.Q."/>
            <person name="Batista Jda S."/>
            <person name="Ferro J.A."/>
            <person name="Ribeiro J.M."/>
            <person name="Fietto J.L."/>
            <person name="Dabbas K.M."/>
            <person name="Cerdeira L."/>
            <person name="Agnez-Lima L.F."/>
            <person name="Brocchi M."/>
            <person name="de Carvalho M.O."/>
            <person name="Teixeira Mde M."/>
            <person name="Diniz Maia Mde M."/>
            <person name="Goldman M.H."/>
            <person name="Cruz Schneider M.P."/>
            <person name="Felipe M.S."/>
            <person name="Hungria M."/>
            <person name="Nicolas M.F."/>
            <person name="Pereira M."/>
            <person name="Montes M.A."/>
            <person name="Cantao M.E."/>
            <person name="Vincentz M."/>
            <person name="Rafael M.S."/>
            <person name="Silverman N."/>
            <person name="Stoco P.H."/>
            <person name="Souza R.C."/>
            <person name="Vicentini R."/>
            <person name="Gazzinelli R.T."/>
            <person name="Neves Rde O."/>
            <person name="Silva R."/>
            <person name="Astolfi-Filho S."/>
            <person name="Maciel T.E."/>
            <person name="Urmenyi T.P."/>
            <person name="Tadei W.P."/>
            <person name="Camargo E.P."/>
            <person name="de Vasconcelos A.T."/>
        </authorList>
    </citation>
    <scope>NUCLEOTIDE SEQUENCE</scope>
</reference>
<reference evidence="4 6" key="1">
    <citation type="journal article" date="2010" name="BMC Genomics">
        <title>Combination of measures distinguishes pre-miRNAs from other stem-loops in the genome of the newly sequenced Anopheles darlingi.</title>
        <authorList>
            <person name="Mendes N.D."/>
            <person name="Freitas A.T."/>
            <person name="Vasconcelos A.T."/>
            <person name="Sagot M.F."/>
        </authorList>
    </citation>
    <scope>NUCLEOTIDE SEQUENCE</scope>
</reference>
<dbReference type="AlphaFoldDB" id="W5J8I1"/>
<protein>
    <submittedName>
        <fullName evidence="4">Catrin</fullName>
    </submittedName>
</protein>
<dbReference type="EMBL" id="ADMH02001866">
    <property type="protein sequence ID" value="ETN60767.1"/>
    <property type="molecule type" value="Genomic_DNA"/>
</dbReference>
<dbReference type="InterPro" id="IPR018244">
    <property type="entry name" value="Allrgn_V5/Tpx1_CS"/>
</dbReference>
<dbReference type="GO" id="GO:0005576">
    <property type="term" value="C:extracellular region"/>
    <property type="evidence" value="ECO:0007669"/>
    <property type="project" value="UniProtKB-SubCell"/>
</dbReference>
<dbReference type="PROSITE" id="PS01009">
    <property type="entry name" value="CRISP_1"/>
    <property type="match status" value="1"/>
</dbReference>
<organism evidence="4">
    <name type="scientific">Anopheles darlingi</name>
    <name type="common">Mosquito</name>
    <dbReference type="NCBI Taxonomy" id="43151"/>
    <lineage>
        <taxon>Eukaryota</taxon>
        <taxon>Metazoa</taxon>
        <taxon>Ecdysozoa</taxon>
        <taxon>Arthropoda</taxon>
        <taxon>Hexapoda</taxon>
        <taxon>Insecta</taxon>
        <taxon>Pterygota</taxon>
        <taxon>Neoptera</taxon>
        <taxon>Endopterygota</taxon>
        <taxon>Diptera</taxon>
        <taxon>Nematocera</taxon>
        <taxon>Culicoidea</taxon>
        <taxon>Culicidae</taxon>
        <taxon>Anophelinae</taxon>
        <taxon>Anopheles</taxon>
    </lineage>
</organism>
<comment type="subcellular location">
    <subcellularLocation>
        <location evidence="1">Secreted</location>
    </subcellularLocation>
</comment>
<dbReference type="Pfam" id="PF08562">
    <property type="entry name" value="Crisp"/>
    <property type="match status" value="1"/>
</dbReference>
<dbReference type="eggNOG" id="KOG3017">
    <property type="taxonomic scope" value="Eukaryota"/>
</dbReference>
<dbReference type="SMART" id="SM00198">
    <property type="entry name" value="SCP"/>
    <property type="match status" value="1"/>
</dbReference>
<dbReference type="Pfam" id="PF00188">
    <property type="entry name" value="CAP"/>
    <property type="match status" value="1"/>
</dbReference>
<reference evidence="5" key="4">
    <citation type="submission" date="2015-06" db="UniProtKB">
        <authorList>
            <consortium name="EnsemblMetazoa"/>
        </authorList>
    </citation>
    <scope>IDENTIFICATION</scope>
</reference>
<dbReference type="PANTHER" id="PTHR10334">
    <property type="entry name" value="CYSTEINE-RICH SECRETORY PROTEIN-RELATED"/>
    <property type="match status" value="1"/>
</dbReference>
<dbReference type="InterPro" id="IPR014044">
    <property type="entry name" value="CAP_dom"/>
</dbReference>
<gene>
    <name evidence="4" type="ORF">AND_007584</name>
</gene>
<sequence>MVVWARLVPRLYGDKLPTKAISPRLRKVQRRIVMLHDSYRSKVVPPAANMLNMLPFLWVLSVAPIHTALFAPAGDKSLVSKYPDNLITQPLICKSKWHHGAARSAQKWANQCRLLTHDTPKGRWIDSYGACGQNIFVSTHRVPWLFALRTWFLERQNFTYGSTRNDLVAVGHYTQMVWAATHKVGCGLTKCPKGGPRGKPFYNYVCNYCPIGNHEEKLGLPYKRGRPCGSCQSHCLSRKTRLCTNICSTADLWANCRELHRTWPGWLCNTATPEGLERQRNCAATCTCQGKIHD</sequence>
<dbReference type="STRING" id="43151.W5J8I1"/>
<dbReference type="VEuPathDB" id="VectorBase:ADAC007584"/>
<dbReference type="PRINTS" id="PR00837">
    <property type="entry name" value="V5TPXLIKE"/>
</dbReference>
<evidence type="ECO:0000313" key="4">
    <source>
        <dbReference type="EMBL" id="ETN60767.1"/>
    </source>
</evidence>
<evidence type="ECO:0000313" key="5">
    <source>
        <dbReference type="EnsemblMetazoa" id="ADAC007584-PA"/>
    </source>
</evidence>
<feature type="domain" description="SCP" evidence="3">
    <location>
        <begin position="27"/>
        <end position="216"/>
    </location>
</feature>
<keyword evidence="6" id="KW-1185">Reference proteome</keyword>
<evidence type="ECO:0000256" key="1">
    <source>
        <dbReference type="ARBA" id="ARBA00004613"/>
    </source>
</evidence>
<dbReference type="InterPro" id="IPR035940">
    <property type="entry name" value="CAP_sf"/>
</dbReference>
<dbReference type="OMA" id="CTNSCEF"/>
<dbReference type="InterPro" id="IPR001283">
    <property type="entry name" value="CRISP-related"/>
</dbReference>
<dbReference type="SUPFAM" id="SSF57546">
    <property type="entry name" value="Crisp domain-like"/>
    <property type="match status" value="1"/>
</dbReference>